<gene>
    <name evidence="2" type="ORF">RCOM_1496620</name>
</gene>
<evidence type="ECO:0000313" key="3">
    <source>
        <dbReference type="Proteomes" id="UP000008311"/>
    </source>
</evidence>
<dbReference type="KEGG" id="rcu:8258270"/>
<dbReference type="GO" id="GO:0009409">
    <property type="term" value="P:response to cold"/>
    <property type="evidence" value="ECO:0007669"/>
    <property type="project" value="InterPro"/>
</dbReference>
<keyword evidence="3" id="KW-1185">Reference proteome</keyword>
<dbReference type="EMBL" id="EQ973773">
    <property type="protein sequence ID" value="EEF51416.1"/>
    <property type="molecule type" value="Genomic_DNA"/>
</dbReference>
<accession>B9R9D9</accession>
<protein>
    <submittedName>
        <fullName evidence="2">Uncharacterized protein</fullName>
    </submittedName>
</protein>
<dbReference type="AlphaFoldDB" id="B9R9D9"/>
<reference evidence="3" key="1">
    <citation type="journal article" date="2010" name="Nat. Biotechnol.">
        <title>Draft genome sequence of the oilseed species Ricinus communis.</title>
        <authorList>
            <person name="Chan A.P."/>
            <person name="Crabtree J."/>
            <person name="Zhao Q."/>
            <person name="Lorenzi H."/>
            <person name="Orvis J."/>
            <person name="Puiu D."/>
            <person name="Melake-Berhan A."/>
            <person name="Jones K.M."/>
            <person name="Redman J."/>
            <person name="Chen G."/>
            <person name="Cahoon E.B."/>
            <person name="Gedil M."/>
            <person name="Stanke M."/>
            <person name="Haas B.J."/>
            <person name="Wortman J.R."/>
            <person name="Fraser-Liggett C.M."/>
            <person name="Ravel J."/>
            <person name="Rabinowicz P.D."/>
        </authorList>
    </citation>
    <scope>NUCLEOTIDE SEQUENCE [LARGE SCALE GENOMIC DNA]</scope>
    <source>
        <strain evidence="3">cv. Hale</strain>
    </source>
</reference>
<name>B9R9D9_RICCO</name>
<dbReference type="OMA" id="DSMGPTM"/>
<feature type="region of interest" description="Disordered" evidence="1">
    <location>
        <begin position="42"/>
        <end position="122"/>
    </location>
</feature>
<dbReference type="InterPro" id="IPR044678">
    <property type="entry name" value="COR27/28"/>
</dbReference>
<dbReference type="GO" id="GO:0042752">
    <property type="term" value="P:regulation of circadian rhythm"/>
    <property type="evidence" value="ECO:0007669"/>
    <property type="project" value="InterPro"/>
</dbReference>
<dbReference type="InParanoid" id="B9R9D9"/>
<evidence type="ECO:0000256" key="1">
    <source>
        <dbReference type="SAM" id="MobiDB-lite"/>
    </source>
</evidence>
<dbReference type="Proteomes" id="UP000008311">
    <property type="component" value="Unassembled WGS sequence"/>
</dbReference>
<dbReference type="PANTHER" id="PTHR33676:SF15">
    <property type="entry name" value="OS02G0674233 PROTEIN"/>
    <property type="match status" value="1"/>
</dbReference>
<dbReference type="PANTHER" id="PTHR33676">
    <property type="entry name" value="COLD REGULATED PROTEIN 27"/>
    <property type="match status" value="1"/>
</dbReference>
<sequence>MDPHHTESWTNEKHLHFLKSMEASFVRTMLENNARILRLDRYLPDSSESTLDLKSQRPKKHATSVDHYNISGSRSRTNGRSDRRTRRLSSNRPSQRHAPSQDQVVPQLENRSGDKEERDPPNVAAAVVAYVAPAN</sequence>
<evidence type="ECO:0000313" key="2">
    <source>
        <dbReference type="EMBL" id="EEF51416.1"/>
    </source>
</evidence>
<dbReference type="OrthoDB" id="751338at2759"/>
<organism evidence="2 3">
    <name type="scientific">Ricinus communis</name>
    <name type="common">Castor bean</name>
    <dbReference type="NCBI Taxonomy" id="3988"/>
    <lineage>
        <taxon>Eukaryota</taxon>
        <taxon>Viridiplantae</taxon>
        <taxon>Streptophyta</taxon>
        <taxon>Embryophyta</taxon>
        <taxon>Tracheophyta</taxon>
        <taxon>Spermatophyta</taxon>
        <taxon>Magnoliopsida</taxon>
        <taxon>eudicotyledons</taxon>
        <taxon>Gunneridae</taxon>
        <taxon>Pentapetalae</taxon>
        <taxon>rosids</taxon>
        <taxon>fabids</taxon>
        <taxon>Malpighiales</taxon>
        <taxon>Euphorbiaceae</taxon>
        <taxon>Acalyphoideae</taxon>
        <taxon>Acalypheae</taxon>
        <taxon>Ricinus</taxon>
    </lineage>
</organism>
<dbReference type="eggNOG" id="ENOG502S78U">
    <property type="taxonomic scope" value="Eukaryota"/>
</dbReference>
<proteinExistence type="predicted"/>
<feature type="compositionally biased region" description="Basic and acidic residues" evidence="1">
    <location>
        <begin position="111"/>
        <end position="120"/>
    </location>
</feature>